<protein>
    <recommendedName>
        <fullName evidence="1">Peptidase M43 pregnancy-associated plasma-A domain-containing protein</fullName>
    </recommendedName>
</protein>
<dbReference type="Pfam" id="PF05572">
    <property type="entry name" value="Peptidase_M43"/>
    <property type="match status" value="1"/>
</dbReference>
<dbReference type="EMBL" id="UOGC01000085">
    <property type="protein sequence ID" value="VAX19259.1"/>
    <property type="molecule type" value="Genomic_DNA"/>
</dbReference>
<dbReference type="AlphaFoldDB" id="A0A3B1BMS3"/>
<dbReference type="GO" id="GO:0008237">
    <property type="term" value="F:metallopeptidase activity"/>
    <property type="evidence" value="ECO:0007669"/>
    <property type="project" value="InterPro"/>
</dbReference>
<feature type="domain" description="Peptidase M43 pregnancy-associated plasma-A" evidence="1">
    <location>
        <begin position="249"/>
        <end position="347"/>
    </location>
</feature>
<proteinExistence type="predicted"/>
<sequence>MIYILNRATSLLLLFVLLFAPACKGGGGGGSDDNGSSSQTLTKIATVTLGLNETSTHTVTVPDGSSSLTIIADGGTAMDLDISNITDPTGFVMVSENFASDPIGYNFTQRFGGSVVSFTLPHSDSYSFTPGEWSFTIKSYPIFGRGWPSDVSVYTVVKTGLGSTLNINVWLVAIGDYQGDGDPNLATMLDEFKRLLGKAGITVANVNIRELGGEQAERLTFPDMVTDSNSDRQADDLDELFRMSSQAGNDYLNIFLVRSLGAGILGISGGIPGPHLIQGTAHSGVVFTTYGGLTQMSHSNLITQGETMAHEVGHFMGLFHTTEKNGSGFDPISDTPECDRATYDTNGDGRVSSTECADADGRNLMFWQAAPFAQETFSSTQSRVMRLTPAVK</sequence>
<reference evidence="2" key="1">
    <citation type="submission" date="2018-06" db="EMBL/GenBank/DDBJ databases">
        <authorList>
            <person name="Zhirakovskaya E."/>
        </authorList>
    </citation>
    <scope>NUCLEOTIDE SEQUENCE</scope>
</reference>
<name>A0A3B1BMS3_9ZZZZ</name>
<dbReference type="InterPro" id="IPR008754">
    <property type="entry name" value="Peptidase_M43"/>
</dbReference>
<dbReference type="Gene3D" id="3.40.390.10">
    <property type="entry name" value="Collagenase (Catalytic Domain)"/>
    <property type="match status" value="1"/>
</dbReference>
<accession>A0A3B1BMS3</accession>
<dbReference type="InterPro" id="IPR024079">
    <property type="entry name" value="MetalloPept_cat_dom_sf"/>
</dbReference>
<evidence type="ECO:0000313" key="2">
    <source>
        <dbReference type="EMBL" id="VAX19259.1"/>
    </source>
</evidence>
<organism evidence="2">
    <name type="scientific">hydrothermal vent metagenome</name>
    <dbReference type="NCBI Taxonomy" id="652676"/>
    <lineage>
        <taxon>unclassified sequences</taxon>
        <taxon>metagenomes</taxon>
        <taxon>ecological metagenomes</taxon>
    </lineage>
</organism>
<evidence type="ECO:0000259" key="1">
    <source>
        <dbReference type="Pfam" id="PF05572"/>
    </source>
</evidence>
<dbReference type="SUPFAM" id="SSF55486">
    <property type="entry name" value="Metalloproteases ('zincins'), catalytic domain"/>
    <property type="match status" value="1"/>
</dbReference>
<gene>
    <name evidence="2" type="ORF">MNBD_NITROSPINAE01-1731</name>
</gene>